<dbReference type="InterPro" id="IPR014284">
    <property type="entry name" value="RNA_pol_sigma-70_dom"/>
</dbReference>
<evidence type="ECO:0000313" key="8">
    <source>
        <dbReference type="Proteomes" id="UP000278632"/>
    </source>
</evidence>
<dbReference type="AlphaFoldDB" id="A0A3N0B0V5"/>
<dbReference type="SUPFAM" id="SSF88946">
    <property type="entry name" value="Sigma2 domain of RNA polymerase sigma factors"/>
    <property type="match status" value="1"/>
</dbReference>
<dbReference type="InterPro" id="IPR013324">
    <property type="entry name" value="RNA_pol_sigma_r3/r4-like"/>
</dbReference>
<dbReference type="Gene3D" id="1.10.10.10">
    <property type="entry name" value="Winged helix-like DNA-binding domain superfamily/Winged helix DNA-binding domain"/>
    <property type="match status" value="1"/>
</dbReference>
<evidence type="ECO:0000256" key="2">
    <source>
        <dbReference type="ARBA" id="ARBA00023015"/>
    </source>
</evidence>
<comment type="similarity">
    <text evidence="1">Belongs to the sigma-70 factor family. ECF subfamily.</text>
</comment>
<dbReference type="CDD" id="cd06171">
    <property type="entry name" value="Sigma70_r4"/>
    <property type="match status" value="1"/>
</dbReference>
<evidence type="ECO:0000313" key="7">
    <source>
        <dbReference type="EMBL" id="RNL40751.1"/>
    </source>
</evidence>
<proteinExistence type="inferred from homology"/>
<organism evidence="7 8">
    <name type="scientific">Paraeggerthella hongkongensis</name>
    <dbReference type="NCBI Taxonomy" id="230658"/>
    <lineage>
        <taxon>Bacteria</taxon>
        <taxon>Bacillati</taxon>
        <taxon>Actinomycetota</taxon>
        <taxon>Coriobacteriia</taxon>
        <taxon>Eggerthellales</taxon>
        <taxon>Eggerthellaceae</taxon>
        <taxon>Paraeggerthella</taxon>
    </lineage>
</organism>
<dbReference type="InterPro" id="IPR013325">
    <property type="entry name" value="RNA_pol_sigma_r2"/>
</dbReference>
<sequence length="163" mass="18181">MRPGADIERAIEAHGDAVWRVCGLYFRVHADAQDAFQDTFMKYALADSAAFENEEHRKAWLIRVSTNVCKDMLKAAARRNVSFDVDAACSHPVSTDPAVQPASFESEVADAMRSLDDPPRTPLYLSLYEGYTAPEIARMVDAPVNTVYSWIARGKQQLKEVLS</sequence>
<dbReference type="Gene3D" id="1.10.1740.10">
    <property type="match status" value="1"/>
</dbReference>
<dbReference type="PANTHER" id="PTHR43133">
    <property type="entry name" value="RNA POLYMERASE ECF-TYPE SIGMA FACTO"/>
    <property type="match status" value="1"/>
</dbReference>
<dbReference type="NCBIfam" id="TIGR02937">
    <property type="entry name" value="sigma70-ECF"/>
    <property type="match status" value="1"/>
</dbReference>
<dbReference type="PANTHER" id="PTHR43133:SF51">
    <property type="entry name" value="RNA POLYMERASE SIGMA FACTOR"/>
    <property type="match status" value="1"/>
</dbReference>
<dbReference type="GO" id="GO:0016987">
    <property type="term" value="F:sigma factor activity"/>
    <property type="evidence" value="ECO:0007669"/>
    <property type="project" value="UniProtKB-KW"/>
</dbReference>
<dbReference type="Pfam" id="PF08281">
    <property type="entry name" value="Sigma70_r4_2"/>
    <property type="match status" value="1"/>
</dbReference>
<evidence type="ECO:0000256" key="1">
    <source>
        <dbReference type="ARBA" id="ARBA00010641"/>
    </source>
</evidence>
<dbReference type="InterPro" id="IPR036388">
    <property type="entry name" value="WH-like_DNA-bd_sf"/>
</dbReference>
<evidence type="ECO:0000259" key="5">
    <source>
        <dbReference type="Pfam" id="PF04542"/>
    </source>
</evidence>
<dbReference type="Proteomes" id="UP000278632">
    <property type="component" value="Unassembled WGS sequence"/>
</dbReference>
<dbReference type="InterPro" id="IPR013249">
    <property type="entry name" value="RNA_pol_sigma70_r4_t2"/>
</dbReference>
<evidence type="ECO:0000256" key="3">
    <source>
        <dbReference type="ARBA" id="ARBA00023082"/>
    </source>
</evidence>
<evidence type="ECO:0000256" key="4">
    <source>
        <dbReference type="ARBA" id="ARBA00023163"/>
    </source>
</evidence>
<dbReference type="OrthoDB" id="3692620at2"/>
<comment type="caution">
    <text evidence="7">The sequence shown here is derived from an EMBL/GenBank/DDBJ whole genome shotgun (WGS) entry which is preliminary data.</text>
</comment>
<name>A0A3N0B0V5_9ACTN</name>
<dbReference type="EMBL" id="QICD01000024">
    <property type="protein sequence ID" value="RNL40751.1"/>
    <property type="molecule type" value="Genomic_DNA"/>
</dbReference>
<accession>A0A3N0B0V5</accession>
<dbReference type="Pfam" id="PF04542">
    <property type="entry name" value="Sigma70_r2"/>
    <property type="match status" value="1"/>
</dbReference>
<keyword evidence="4" id="KW-0804">Transcription</keyword>
<reference evidence="8" key="1">
    <citation type="submission" date="2018-05" db="EMBL/GenBank/DDBJ databases">
        <title>Genome Sequencing of selected type strains of the family Eggerthellaceae.</title>
        <authorList>
            <person name="Danylec N."/>
            <person name="Stoll D.A."/>
            <person name="Doetsch A."/>
            <person name="Huch M."/>
        </authorList>
    </citation>
    <scope>NUCLEOTIDE SEQUENCE [LARGE SCALE GENOMIC DNA]</scope>
    <source>
        <strain evidence="8">DSM 16106</strain>
    </source>
</reference>
<dbReference type="SUPFAM" id="SSF88659">
    <property type="entry name" value="Sigma3 and sigma4 domains of RNA polymerase sigma factors"/>
    <property type="match status" value="1"/>
</dbReference>
<dbReference type="InterPro" id="IPR039425">
    <property type="entry name" value="RNA_pol_sigma-70-like"/>
</dbReference>
<gene>
    <name evidence="7" type="ORF">DMP08_09820</name>
</gene>
<dbReference type="GO" id="GO:0003677">
    <property type="term" value="F:DNA binding"/>
    <property type="evidence" value="ECO:0007669"/>
    <property type="project" value="InterPro"/>
</dbReference>
<keyword evidence="8" id="KW-1185">Reference proteome</keyword>
<dbReference type="InterPro" id="IPR007627">
    <property type="entry name" value="RNA_pol_sigma70_r2"/>
</dbReference>
<keyword evidence="3" id="KW-0731">Sigma factor</keyword>
<protein>
    <submittedName>
        <fullName evidence="7">RNA polymerase subunit sigma-24</fullName>
    </submittedName>
</protein>
<dbReference type="GO" id="GO:0006352">
    <property type="term" value="P:DNA-templated transcription initiation"/>
    <property type="evidence" value="ECO:0007669"/>
    <property type="project" value="InterPro"/>
</dbReference>
<feature type="domain" description="RNA polymerase sigma factor 70 region 4 type 2" evidence="6">
    <location>
        <begin position="107"/>
        <end position="158"/>
    </location>
</feature>
<feature type="domain" description="RNA polymerase sigma-70 region 2" evidence="5">
    <location>
        <begin position="11"/>
        <end position="78"/>
    </location>
</feature>
<keyword evidence="2" id="KW-0805">Transcription regulation</keyword>
<evidence type="ECO:0000259" key="6">
    <source>
        <dbReference type="Pfam" id="PF08281"/>
    </source>
</evidence>
<dbReference type="RefSeq" id="WP_123192717.1">
    <property type="nucleotide sequence ID" value="NZ_QICD01000024.1"/>
</dbReference>